<dbReference type="Proteomes" id="UP000530660">
    <property type="component" value="Unassembled WGS sequence"/>
</dbReference>
<keyword evidence="6" id="KW-1278">Translocase</keyword>
<dbReference type="InterPro" id="IPR006544">
    <property type="entry name" value="P-type_TPase_V"/>
</dbReference>
<evidence type="ECO:0000256" key="1">
    <source>
        <dbReference type="ARBA" id="ARBA00004141"/>
    </source>
</evidence>
<dbReference type="InterPro" id="IPR057255">
    <property type="entry name" value="2TM_P5A-ATPase"/>
</dbReference>
<accession>A0A7J7IJ15</accession>
<dbReference type="GO" id="GO:0140358">
    <property type="term" value="F:P-type transmembrane transporter activity"/>
    <property type="evidence" value="ECO:0007669"/>
    <property type="project" value="InterPro"/>
</dbReference>
<dbReference type="Gene3D" id="2.70.150.10">
    <property type="entry name" value="Calcium-transporting ATPase, cytoplasmic transduction domain A"/>
    <property type="match status" value="1"/>
</dbReference>
<dbReference type="Pfam" id="PF23143">
    <property type="entry name" value="2TM_P5A-ATPase"/>
    <property type="match status" value="1"/>
</dbReference>
<feature type="domain" description="P5A-ATPase transmembrane helical hairpin" evidence="10">
    <location>
        <begin position="20"/>
        <end position="83"/>
    </location>
</feature>
<dbReference type="GO" id="GO:0016020">
    <property type="term" value="C:membrane"/>
    <property type="evidence" value="ECO:0007669"/>
    <property type="project" value="UniProtKB-SubCell"/>
</dbReference>
<dbReference type="Pfam" id="PF00690">
    <property type="entry name" value="Cation_ATPase_N"/>
    <property type="match status" value="1"/>
</dbReference>
<sequence length="354" mass="41222">MSPMRCNEKAITQIMLLQKRSLWRRLDVLPFLFVHFLVVGLHFVASSSLFWTLLCLGVSLSLQLLSWLAQFWSTRFDSFMGYRLVSDVNLCTHVHVVPRPHHGRSQIVALKRLRGCYFFEFQHRRYEFDESKQCFLKLRYPDEKPRSFYVREAVRGLSSDDVAKKLERYRANKLQIPMPSFWELYKEQVTAPLFAFQLFCVILWCLDEMWKYSLMTLVMMLSFEATVVRSRQRSLRELRGMRTRPYPVLALRDGKWQRVFSDQLVPLDIVSISPSVEGVAVPCDILLLSGRAVVNEALLTGESVPLMKEALSVEACDSMQETDQRDRELQPRSLDKLHVLFGGTVLLQCENPSK</sequence>
<dbReference type="GO" id="GO:0019829">
    <property type="term" value="F:ATPase-coupled monoatomic cation transmembrane transporter activity"/>
    <property type="evidence" value="ECO:0007669"/>
    <property type="project" value="TreeGrafter"/>
</dbReference>
<protein>
    <recommendedName>
        <fullName evidence="13">Cation-transporting atpase</fullName>
    </recommendedName>
</protein>
<feature type="transmembrane region" description="Helical" evidence="7">
    <location>
        <begin position="28"/>
        <end position="45"/>
    </location>
</feature>
<dbReference type="InterPro" id="IPR023298">
    <property type="entry name" value="ATPase_P-typ_TM_dom_sf"/>
</dbReference>
<evidence type="ECO:0000256" key="4">
    <source>
        <dbReference type="ARBA" id="ARBA00022840"/>
    </source>
</evidence>
<dbReference type="InterPro" id="IPR004014">
    <property type="entry name" value="ATPase_P-typ_cation-transptr_N"/>
</dbReference>
<dbReference type="InterPro" id="IPR059000">
    <property type="entry name" value="ATPase_P-type_domA"/>
</dbReference>
<name>A0A7J7IJ15_9RHOD</name>
<gene>
    <name evidence="11" type="ORF">F1559_003988</name>
</gene>
<evidence type="ECO:0000259" key="8">
    <source>
        <dbReference type="Pfam" id="PF00122"/>
    </source>
</evidence>
<proteinExistence type="predicted"/>
<evidence type="ECO:0000256" key="5">
    <source>
        <dbReference type="ARBA" id="ARBA00022842"/>
    </source>
</evidence>
<feature type="transmembrane region" description="Helical" evidence="7">
    <location>
        <begin position="51"/>
        <end position="73"/>
    </location>
</feature>
<reference evidence="11 12" key="1">
    <citation type="journal article" date="2020" name="J. Phycol.">
        <title>Comparative genome analysis reveals Cyanidiococcus gen. nov., a new extremophilic red algal genus sister to Cyanidioschyzon (Cyanidioschyzonaceae, Rhodophyta).</title>
        <authorList>
            <person name="Liu S.-L."/>
            <person name="Chiang Y.-R."/>
            <person name="Yoon H.S."/>
            <person name="Fu H.-Y."/>
        </authorList>
    </citation>
    <scope>NUCLEOTIDE SEQUENCE [LARGE SCALE GENOMIC DNA]</scope>
    <source>
        <strain evidence="11 12">THAL066</strain>
    </source>
</reference>
<dbReference type="InterPro" id="IPR008250">
    <property type="entry name" value="ATPase_P-typ_transduc_dom_A_sf"/>
</dbReference>
<comment type="subcellular location">
    <subcellularLocation>
        <location evidence="1">Membrane</location>
        <topology evidence="1">Multi-pass membrane protein</topology>
    </subcellularLocation>
</comment>
<keyword evidence="3" id="KW-0547">Nucleotide-binding</keyword>
<dbReference type="AlphaFoldDB" id="A0A7J7IJ15"/>
<dbReference type="PANTHER" id="PTHR45630">
    <property type="entry name" value="CATION-TRANSPORTING ATPASE-RELATED"/>
    <property type="match status" value="1"/>
</dbReference>
<evidence type="ECO:0000256" key="7">
    <source>
        <dbReference type="SAM" id="Phobius"/>
    </source>
</evidence>
<evidence type="ECO:0000256" key="2">
    <source>
        <dbReference type="ARBA" id="ARBA00022723"/>
    </source>
</evidence>
<keyword evidence="4" id="KW-0067">ATP-binding</keyword>
<comment type="caution">
    <text evidence="11">The sequence shown here is derived from an EMBL/GenBank/DDBJ whole genome shotgun (WGS) entry which is preliminary data.</text>
</comment>
<evidence type="ECO:0000259" key="9">
    <source>
        <dbReference type="Pfam" id="PF00690"/>
    </source>
</evidence>
<dbReference type="EMBL" id="VWRR01000008">
    <property type="protein sequence ID" value="KAF6003092.1"/>
    <property type="molecule type" value="Genomic_DNA"/>
</dbReference>
<keyword evidence="5" id="KW-0460">Magnesium</keyword>
<keyword evidence="12" id="KW-1185">Reference proteome</keyword>
<feature type="domain" description="P-type ATPase A" evidence="8">
    <location>
        <begin position="247"/>
        <end position="348"/>
    </location>
</feature>
<dbReference type="OrthoDB" id="48943at2759"/>
<dbReference type="Pfam" id="PF00122">
    <property type="entry name" value="E1-E2_ATPase"/>
    <property type="match status" value="1"/>
</dbReference>
<evidence type="ECO:0000259" key="10">
    <source>
        <dbReference type="Pfam" id="PF23143"/>
    </source>
</evidence>
<evidence type="ECO:0000256" key="6">
    <source>
        <dbReference type="ARBA" id="ARBA00022967"/>
    </source>
</evidence>
<feature type="domain" description="Cation-transporting P-type ATPase N-terminal" evidence="9">
    <location>
        <begin position="155"/>
        <end position="204"/>
    </location>
</feature>
<evidence type="ECO:0000256" key="3">
    <source>
        <dbReference type="ARBA" id="ARBA00022741"/>
    </source>
</evidence>
<dbReference type="SUPFAM" id="SSF81665">
    <property type="entry name" value="Calcium ATPase, transmembrane domain M"/>
    <property type="match status" value="1"/>
</dbReference>
<evidence type="ECO:0008006" key="13">
    <source>
        <dbReference type="Google" id="ProtNLM"/>
    </source>
</evidence>
<dbReference type="SUPFAM" id="SSF81653">
    <property type="entry name" value="Calcium ATPase, transduction domain A"/>
    <property type="match status" value="1"/>
</dbReference>
<keyword evidence="2" id="KW-0479">Metal-binding</keyword>
<evidence type="ECO:0000313" key="11">
    <source>
        <dbReference type="EMBL" id="KAF6003092.1"/>
    </source>
</evidence>
<organism evidence="11 12">
    <name type="scientific">Cyanidiococcus yangmingshanensis</name>
    <dbReference type="NCBI Taxonomy" id="2690220"/>
    <lineage>
        <taxon>Eukaryota</taxon>
        <taxon>Rhodophyta</taxon>
        <taxon>Bangiophyceae</taxon>
        <taxon>Cyanidiales</taxon>
        <taxon>Cyanidiaceae</taxon>
        <taxon>Cyanidiococcus</taxon>
    </lineage>
</organism>
<keyword evidence="7" id="KW-1133">Transmembrane helix</keyword>
<keyword evidence="7" id="KW-0812">Transmembrane</keyword>
<dbReference type="GO" id="GO:0046872">
    <property type="term" value="F:metal ion binding"/>
    <property type="evidence" value="ECO:0007669"/>
    <property type="project" value="UniProtKB-KW"/>
</dbReference>
<dbReference type="GO" id="GO:0005524">
    <property type="term" value="F:ATP binding"/>
    <property type="evidence" value="ECO:0007669"/>
    <property type="project" value="UniProtKB-KW"/>
</dbReference>
<keyword evidence="7" id="KW-0472">Membrane</keyword>
<evidence type="ECO:0000313" key="12">
    <source>
        <dbReference type="Proteomes" id="UP000530660"/>
    </source>
</evidence>